<name>A0A5J5HT92_9BACI</name>
<dbReference type="AlphaFoldDB" id="A0A5J5HT92"/>
<evidence type="ECO:0000256" key="2">
    <source>
        <dbReference type="ARBA" id="ARBA00014721"/>
    </source>
</evidence>
<sequence>MDHNNHDYKTYTVTGTNIEEVKRLNAHSGMSYNEVKAWLAQTTGGKGTRIYSDTNVEEVKRRNQQSSE</sequence>
<keyword evidence="3" id="KW-0677">Repeat</keyword>
<evidence type="ECO:0000256" key="4">
    <source>
        <dbReference type="ARBA" id="ARBA00022969"/>
    </source>
</evidence>
<evidence type="ECO:0000313" key="5">
    <source>
        <dbReference type="EMBL" id="KAA9024240.1"/>
    </source>
</evidence>
<comment type="caution">
    <text evidence="5">The sequence shown here is derived from an EMBL/GenBank/DDBJ whole genome shotgun (WGS) entry which is preliminary data.</text>
</comment>
<keyword evidence="6" id="KW-1185">Reference proteome</keyword>
<gene>
    <name evidence="5" type="ORF">F4V44_11530</name>
</gene>
<dbReference type="RefSeq" id="WP_150440176.1">
    <property type="nucleotide sequence ID" value="NZ_VYKL01000017.1"/>
</dbReference>
<organism evidence="5 6">
    <name type="scientific">Niallia endozanthoxylica</name>
    <dbReference type="NCBI Taxonomy" id="2036016"/>
    <lineage>
        <taxon>Bacteria</taxon>
        <taxon>Bacillati</taxon>
        <taxon>Bacillota</taxon>
        <taxon>Bacilli</taxon>
        <taxon>Bacillales</taxon>
        <taxon>Bacillaceae</taxon>
        <taxon>Niallia</taxon>
    </lineage>
</organism>
<proteinExistence type="inferred from homology"/>
<accession>A0A5J5HT92</accession>
<evidence type="ECO:0000256" key="1">
    <source>
        <dbReference type="ARBA" id="ARBA00006710"/>
    </source>
</evidence>
<evidence type="ECO:0000256" key="3">
    <source>
        <dbReference type="ARBA" id="ARBA00022737"/>
    </source>
</evidence>
<dbReference type="OrthoDB" id="2738625at2"/>
<keyword evidence="4" id="KW-0749">Sporulation</keyword>
<protein>
    <recommendedName>
        <fullName evidence="2">Small, acid-soluble spore protein gamma-type</fullName>
    </recommendedName>
</protein>
<dbReference type="Proteomes" id="UP000326671">
    <property type="component" value="Unassembled WGS sequence"/>
</dbReference>
<dbReference type="GO" id="GO:0030435">
    <property type="term" value="P:sporulation resulting in formation of a cellular spore"/>
    <property type="evidence" value="ECO:0007669"/>
    <property type="project" value="UniProtKB-KW"/>
</dbReference>
<dbReference type="InterPro" id="IPR006341">
    <property type="entry name" value="Spore_gamma"/>
</dbReference>
<reference evidence="5 6" key="1">
    <citation type="submission" date="2019-09" db="EMBL/GenBank/DDBJ databases">
        <title>Whole genome sequences of isolates from the Mars Exploration Rovers.</title>
        <authorList>
            <person name="Seuylemezian A."/>
            <person name="Vaishampayan P."/>
        </authorList>
    </citation>
    <scope>NUCLEOTIDE SEQUENCE [LARGE SCALE GENOMIC DNA]</scope>
    <source>
        <strain evidence="5 6">MER_TA_151</strain>
    </source>
</reference>
<comment type="similarity">
    <text evidence="1">Belongs to the gamma-type SASP family.</text>
</comment>
<evidence type="ECO:0000313" key="6">
    <source>
        <dbReference type="Proteomes" id="UP000326671"/>
    </source>
</evidence>
<dbReference type="EMBL" id="VYKL01000017">
    <property type="protein sequence ID" value="KAA9024240.1"/>
    <property type="molecule type" value="Genomic_DNA"/>
</dbReference>
<dbReference type="Pfam" id="PF04259">
    <property type="entry name" value="SASP_gamma"/>
    <property type="match status" value="1"/>
</dbReference>